<evidence type="ECO:0000313" key="2">
    <source>
        <dbReference type="Proteomes" id="UP000053319"/>
    </source>
</evidence>
<protein>
    <recommendedName>
        <fullName evidence="3">DUF4219 domain-containing protein</fullName>
    </recommendedName>
</protein>
<dbReference type="Pfam" id="PF14223">
    <property type="entry name" value="Retrotran_gag_2"/>
    <property type="match status" value="1"/>
</dbReference>
<gene>
    <name evidence="1" type="ORF">DICSQDRAFT_71349</name>
</gene>
<evidence type="ECO:0000313" key="1">
    <source>
        <dbReference type="EMBL" id="EJF56494.1"/>
    </source>
</evidence>
<dbReference type="RefSeq" id="XP_007370726.1">
    <property type="nucleotide sequence ID" value="XM_007370664.1"/>
</dbReference>
<dbReference type="OMA" id="DAMWMAL"/>
<organism evidence="1 2">
    <name type="scientific">Dichomitus squalens (strain LYAD-421)</name>
    <name type="common">Western red white-rot fungus</name>
    <dbReference type="NCBI Taxonomy" id="732165"/>
    <lineage>
        <taxon>Eukaryota</taxon>
        <taxon>Fungi</taxon>
        <taxon>Dikarya</taxon>
        <taxon>Basidiomycota</taxon>
        <taxon>Agaricomycotina</taxon>
        <taxon>Agaricomycetes</taxon>
        <taxon>Polyporales</taxon>
        <taxon>Polyporaceae</taxon>
        <taxon>Dichomitus</taxon>
    </lineage>
</organism>
<dbReference type="KEGG" id="dsq:DICSQDRAFT_71349"/>
<dbReference type="EMBL" id="JH719469">
    <property type="protein sequence ID" value="EJF56494.1"/>
    <property type="molecule type" value="Genomic_DNA"/>
</dbReference>
<name>R7SK19_DICSQ</name>
<dbReference type="Proteomes" id="UP000053319">
    <property type="component" value="Unassembled WGS sequence"/>
</dbReference>
<accession>R7SK19</accession>
<feature type="non-terminal residue" evidence="1">
    <location>
        <position position="172"/>
    </location>
</feature>
<reference evidence="1 2" key="1">
    <citation type="journal article" date="2012" name="Science">
        <title>The Paleozoic origin of enzymatic lignin decomposition reconstructed from 31 fungal genomes.</title>
        <authorList>
            <person name="Floudas D."/>
            <person name="Binder M."/>
            <person name="Riley R."/>
            <person name="Barry K."/>
            <person name="Blanchette R.A."/>
            <person name="Henrissat B."/>
            <person name="Martinez A.T."/>
            <person name="Otillar R."/>
            <person name="Spatafora J.W."/>
            <person name="Yadav J.S."/>
            <person name="Aerts A."/>
            <person name="Benoit I."/>
            <person name="Boyd A."/>
            <person name="Carlson A."/>
            <person name="Copeland A."/>
            <person name="Coutinho P.M."/>
            <person name="de Vries R.P."/>
            <person name="Ferreira P."/>
            <person name="Findley K."/>
            <person name="Foster B."/>
            <person name="Gaskell J."/>
            <person name="Glotzer D."/>
            <person name="Gorecki P."/>
            <person name="Heitman J."/>
            <person name="Hesse C."/>
            <person name="Hori C."/>
            <person name="Igarashi K."/>
            <person name="Jurgens J.A."/>
            <person name="Kallen N."/>
            <person name="Kersten P."/>
            <person name="Kohler A."/>
            <person name="Kuees U."/>
            <person name="Kumar T.K.A."/>
            <person name="Kuo A."/>
            <person name="LaButti K."/>
            <person name="Larrondo L.F."/>
            <person name="Lindquist E."/>
            <person name="Ling A."/>
            <person name="Lombard V."/>
            <person name="Lucas S."/>
            <person name="Lundell T."/>
            <person name="Martin R."/>
            <person name="McLaughlin D.J."/>
            <person name="Morgenstern I."/>
            <person name="Morin E."/>
            <person name="Murat C."/>
            <person name="Nagy L.G."/>
            <person name="Nolan M."/>
            <person name="Ohm R.A."/>
            <person name="Patyshakuliyeva A."/>
            <person name="Rokas A."/>
            <person name="Ruiz-Duenas F.J."/>
            <person name="Sabat G."/>
            <person name="Salamov A."/>
            <person name="Samejima M."/>
            <person name="Schmutz J."/>
            <person name="Slot J.C."/>
            <person name="St John F."/>
            <person name="Stenlid J."/>
            <person name="Sun H."/>
            <person name="Sun S."/>
            <person name="Syed K."/>
            <person name="Tsang A."/>
            <person name="Wiebenga A."/>
            <person name="Young D."/>
            <person name="Pisabarro A."/>
            <person name="Eastwood D.C."/>
            <person name="Martin F."/>
            <person name="Cullen D."/>
            <person name="Grigoriev I.V."/>
            <person name="Hibbett D.S."/>
        </authorList>
    </citation>
    <scope>NUCLEOTIDE SEQUENCE [LARGE SCALE GENOMIC DNA]</scope>
    <source>
        <strain evidence="1 2">LYAD-421 SS1</strain>
    </source>
</reference>
<sequence>MSDKVDSSSLTSLSNINQYPNWAAQMKGYLIMIGSWNVTNSTPTTPSDGEELREHKLRIQRAQGIIMMKVDRSLHRLLEDDDGDPKQPDAMWMALKDNFGTPDTTAVWYKFESLIASDRMDDQKPIQHQFDQLVTHLKEIKDSKLELPENLQAMLVLSKIPESYHNLISGLL</sequence>
<evidence type="ECO:0008006" key="3">
    <source>
        <dbReference type="Google" id="ProtNLM"/>
    </source>
</evidence>
<dbReference type="OrthoDB" id="2741288at2759"/>
<proteinExistence type="predicted"/>
<dbReference type="AlphaFoldDB" id="R7SK19"/>
<dbReference type="GeneID" id="18843782"/>
<dbReference type="HOGENOM" id="CLU_122668_0_0_1"/>